<dbReference type="PROSITE" id="PS51192">
    <property type="entry name" value="HELICASE_ATP_BIND_1"/>
    <property type="match status" value="1"/>
</dbReference>
<dbReference type="Pfam" id="PF18766">
    <property type="entry name" value="SWI2_SNF2"/>
    <property type="match status" value="1"/>
</dbReference>
<feature type="domain" description="Helicase ATP-binding" evidence="13">
    <location>
        <begin position="304"/>
        <end position="466"/>
    </location>
</feature>
<dbReference type="CDD" id="cd18800">
    <property type="entry name" value="SF2_C_EcoR124I-like"/>
    <property type="match status" value="1"/>
</dbReference>
<evidence type="ECO:0000256" key="5">
    <source>
        <dbReference type="ARBA" id="ARBA00022741"/>
    </source>
</evidence>
<dbReference type="InterPro" id="IPR007409">
    <property type="entry name" value="Restrct_endonuc_type1_HsdR_N"/>
</dbReference>
<dbReference type="Pfam" id="PF22679">
    <property type="entry name" value="T1R_D3-like"/>
    <property type="match status" value="1"/>
</dbReference>
<dbReference type="EMBL" id="SOEG01000004">
    <property type="protein sequence ID" value="TDX52963.1"/>
    <property type="molecule type" value="Genomic_DNA"/>
</dbReference>
<comment type="function">
    <text evidence="11">Subunit R is required for both nuclease and ATPase activities, but not for modification.</text>
</comment>
<comment type="caution">
    <text evidence="14">The sequence shown here is derived from an EMBL/GenBank/DDBJ whole genome shotgun (WGS) entry which is preliminary data.</text>
</comment>
<dbReference type="SUPFAM" id="SSF52540">
    <property type="entry name" value="P-loop containing nucleoside triphosphate hydrolases"/>
    <property type="match status" value="2"/>
</dbReference>
<keyword evidence="15" id="KW-1185">Reference proteome</keyword>
<dbReference type="Gene3D" id="3.90.1570.50">
    <property type="match status" value="1"/>
</dbReference>
<comment type="subunit">
    <text evidence="3 11">The type I restriction/modification system is composed of three polypeptides R, M and S.</text>
</comment>
<dbReference type="GO" id="GO:0009035">
    <property type="term" value="F:type I site-specific deoxyribonuclease activity"/>
    <property type="evidence" value="ECO:0007669"/>
    <property type="project" value="UniProtKB-EC"/>
</dbReference>
<protein>
    <recommendedName>
        <fullName evidence="11">Type I restriction enzyme endonuclease subunit</fullName>
        <shortName evidence="11">R protein</shortName>
        <ecNumber evidence="11">3.1.21.3</ecNumber>
    </recommendedName>
    <alternativeName>
        <fullName evidence="11">Type-1 restriction enzyme R protein</fullName>
    </alternativeName>
</protein>
<evidence type="ECO:0000256" key="4">
    <source>
        <dbReference type="ARBA" id="ARBA00022722"/>
    </source>
</evidence>
<name>A0A4R8H9V5_9FIRM</name>
<evidence type="ECO:0000256" key="1">
    <source>
        <dbReference type="ARBA" id="ARBA00000851"/>
    </source>
</evidence>
<evidence type="ECO:0000256" key="8">
    <source>
        <dbReference type="ARBA" id="ARBA00022801"/>
    </source>
</evidence>
<keyword evidence="12" id="KW-0175">Coiled coil</keyword>
<dbReference type="GO" id="GO:0005524">
    <property type="term" value="F:ATP binding"/>
    <property type="evidence" value="ECO:0007669"/>
    <property type="project" value="UniProtKB-KW"/>
</dbReference>
<evidence type="ECO:0000256" key="11">
    <source>
        <dbReference type="RuleBase" id="RU364115"/>
    </source>
</evidence>
<feature type="coiled-coil region" evidence="12">
    <location>
        <begin position="863"/>
        <end position="934"/>
    </location>
</feature>
<keyword evidence="5 11" id="KW-0547">Nucleotide-binding</keyword>
<dbReference type="NCBIfam" id="TIGR00348">
    <property type="entry name" value="hsdR"/>
    <property type="match status" value="1"/>
</dbReference>
<dbReference type="PANTHER" id="PTHR30195">
    <property type="entry name" value="TYPE I SITE-SPECIFIC DEOXYRIBONUCLEASE PROTEIN SUBUNIT M AND R"/>
    <property type="match status" value="1"/>
</dbReference>
<keyword evidence="9 11" id="KW-0067">ATP-binding</keyword>
<accession>A0A4R8H9V5</accession>
<evidence type="ECO:0000256" key="12">
    <source>
        <dbReference type="SAM" id="Coils"/>
    </source>
</evidence>
<dbReference type="InterPro" id="IPR014001">
    <property type="entry name" value="Helicase_ATP-bd"/>
</dbReference>
<evidence type="ECO:0000256" key="6">
    <source>
        <dbReference type="ARBA" id="ARBA00022747"/>
    </source>
</evidence>
<dbReference type="GO" id="GO:0009307">
    <property type="term" value="P:DNA restriction-modification system"/>
    <property type="evidence" value="ECO:0007669"/>
    <property type="project" value="UniProtKB-KW"/>
</dbReference>
<dbReference type="SMART" id="SM00487">
    <property type="entry name" value="DEXDc"/>
    <property type="match status" value="1"/>
</dbReference>
<evidence type="ECO:0000256" key="2">
    <source>
        <dbReference type="ARBA" id="ARBA00008598"/>
    </source>
</evidence>
<proteinExistence type="inferred from homology"/>
<evidence type="ECO:0000256" key="9">
    <source>
        <dbReference type="ARBA" id="ARBA00022840"/>
    </source>
</evidence>
<gene>
    <name evidence="14" type="ORF">C7959_10489</name>
</gene>
<evidence type="ECO:0000256" key="7">
    <source>
        <dbReference type="ARBA" id="ARBA00022759"/>
    </source>
</evidence>
<dbReference type="EC" id="3.1.21.3" evidence="11"/>
<dbReference type="InterPro" id="IPR004473">
    <property type="entry name" value="Restrct_endonuc_typeI_HsdR"/>
</dbReference>
<organism evidence="14 15">
    <name type="scientific">Orenia marismortui</name>
    <dbReference type="NCBI Taxonomy" id="46469"/>
    <lineage>
        <taxon>Bacteria</taxon>
        <taxon>Bacillati</taxon>
        <taxon>Bacillota</taxon>
        <taxon>Clostridia</taxon>
        <taxon>Halanaerobiales</taxon>
        <taxon>Halobacteroidaceae</taxon>
        <taxon>Orenia</taxon>
    </lineage>
</organism>
<dbReference type="Gene3D" id="3.40.50.300">
    <property type="entry name" value="P-loop containing nucleotide triphosphate hydrolases"/>
    <property type="match status" value="2"/>
</dbReference>
<reference evidence="14 15" key="1">
    <citation type="submission" date="2019-03" db="EMBL/GenBank/DDBJ databases">
        <title>Subsurface microbial communities from deep shales in Ohio and West Virginia, USA.</title>
        <authorList>
            <person name="Wrighton K."/>
        </authorList>
    </citation>
    <scope>NUCLEOTIDE SEQUENCE [LARGE SCALE GENOMIC DNA]</scope>
    <source>
        <strain evidence="14 15">MSL 6dP</strain>
    </source>
</reference>
<dbReference type="RefSeq" id="WP_134115203.1">
    <property type="nucleotide sequence ID" value="NZ_SOEG01000004.1"/>
</dbReference>
<comment type="similarity">
    <text evidence="2 11">Belongs to the HsdR family.</text>
</comment>
<dbReference type="InterPro" id="IPR021810">
    <property type="entry name" value="T1RH-like_C"/>
</dbReference>
<dbReference type="PANTHER" id="PTHR30195:SF15">
    <property type="entry name" value="TYPE I RESTRICTION ENZYME HINDI ENDONUCLEASE SUBUNIT"/>
    <property type="match status" value="1"/>
</dbReference>
<evidence type="ECO:0000313" key="14">
    <source>
        <dbReference type="EMBL" id="TDX52963.1"/>
    </source>
</evidence>
<dbReference type="Pfam" id="PF11867">
    <property type="entry name" value="T1RH-like_C"/>
    <property type="match status" value="1"/>
</dbReference>
<evidence type="ECO:0000313" key="15">
    <source>
        <dbReference type="Proteomes" id="UP000295832"/>
    </source>
</evidence>
<dbReference type="CDD" id="cd22332">
    <property type="entry name" value="HsdR_N"/>
    <property type="match status" value="1"/>
</dbReference>
<comment type="catalytic activity">
    <reaction evidence="1 11">
        <text>Endonucleolytic cleavage of DNA to give random double-stranded fragments with terminal 5'-phosphates, ATP is simultaneously hydrolyzed.</text>
        <dbReference type="EC" id="3.1.21.3"/>
    </reaction>
</comment>
<keyword evidence="8 11" id="KW-0378">Hydrolase</keyword>
<dbReference type="InterPro" id="IPR027417">
    <property type="entry name" value="P-loop_NTPase"/>
</dbReference>
<dbReference type="InterPro" id="IPR040980">
    <property type="entry name" value="SWI2_SNF2"/>
</dbReference>
<keyword evidence="4" id="KW-0540">Nuclease</keyword>
<dbReference type="GO" id="GO:0003677">
    <property type="term" value="F:DNA binding"/>
    <property type="evidence" value="ECO:0007669"/>
    <property type="project" value="UniProtKB-KW"/>
</dbReference>
<keyword evidence="6 11" id="KW-0680">Restriction system</keyword>
<dbReference type="CDD" id="cd18030">
    <property type="entry name" value="DEXHc_RE_I_HsdR"/>
    <property type="match status" value="1"/>
</dbReference>
<evidence type="ECO:0000256" key="3">
    <source>
        <dbReference type="ARBA" id="ARBA00011296"/>
    </source>
</evidence>
<sequence length="1014" mass="117366">MVNTSNWNEYELVEKPILAQLSDMGYICYDLMEVDEGTLPVRTSLHEPVLVENLKESIKRLNPWISDNNLNKAVREITKVEATDTMQANFQIHTKLVKGISLNQDLGKGKKGQTVNFIDFDNPENNEFMAINQYKVAGPHHNIKPDIVIFINGIPVGVIECKNPTSFNEPEDAENEAIEQLRRYQNVRNPEIREGAEQLFNTNQVLVASWKDSASYCTIAAPARQYRQWKDPYPLTKVELAEKLGKEKVNNQDMLIYSIFNKEHLLDLIRNFIVFEKEGQGMVKKLARYQQFRAVQKAMKQIKTAQRLTDRDGVVWHTQGSGKSLTMVFLGMKLKRELNNPTLLIVTDRKDLDSQIAGTFKSCGFPNPDRAESVKDLKEKLKVGTGQTIMTTVHKFQENEKEKYPRLNDDSNIFVMVDEAHRTQYKDLAANMRDALPNACYLGFTGTPIEKNKKSTSRTFGDYIDTYTIEQAVADGATLPIFYEGRMPELWIEGEDLDELFDRYFKDYSDEDKNQIKQKYATERIIAESRQRIKKVCFDIIKHYESKIDPLKAQIVAVSREAAVIYKEVLEELNGPESAVIFSGNNNDHPRLKKWHTSDEEQKDLIERFKKPKEEDGLSILIVCSMLLTGFDAPVEQVMYLDKPLREHTLLQAIARTNRRYNDKNFGLIVDYYGISNHLKEALSVFNPKDVQGALTPIKNEVARLASRHRRAMKFFDGVDKNNLDACISVLEPENIRSDFKSAFRIFAKSMDIVMPDPAANPYRNDFKFLGKIYRGAKSRYRDKTINLKDCGEKVRKLIDEHIRASGIKILNEPVSILNKKEFEESINEIEGDESKASEAEHAIRHQIDVNLEENPEFYLSLRERLEELIEKYRQGRLDLTEKIKEQNKMMDEIRNLGSKARRLGLTEREYAFYELLKVELQEVKEQADKIAEKKSKYDTGNDSESKVNHKIKELTEKLLNRLEELAVIDWQQRDNVLREMRATIKKTLIREKSFRAKKEHITTRIMKLAKKRL</sequence>
<dbReference type="Proteomes" id="UP000295832">
    <property type="component" value="Unassembled WGS sequence"/>
</dbReference>
<keyword evidence="7" id="KW-0255">Endonuclease</keyword>
<dbReference type="InterPro" id="IPR055180">
    <property type="entry name" value="HsdR_RecA-like_helicase_dom_2"/>
</dbReference>
<dbReference type="InterPro" id="IPR051268">
    <property type="entry name" value="Type-I_R_enzyme_R_subunit"/>
</dbReference>
<dbReference type="Pfam" id="PF04313">
    <property type="entry name" value="HSDR_N"/>
    <property type="match status" value="1"/>
</dbReference>
<evidence type="ECO:0000256" key="10">
    <source>
        <dbReference type="ARBA" id="ARBA00023125"/>
    </source>
</evidence>
<evidence type="ECO:0000259" key="13">
    <source>
        <dbReference type="PROSITE" id="PS51192"/>
    </source>
</evidence>
<dbReference type="AlphaFoldDB" id="A0A4R8H9V5"/>
<keyword evidence="10 11" id="KW-0238">DNA-binding</keyword>